<organism evidence="1 2">
    <name type="scientific">Stephania japonica</name>
    <dbReference type="NCBI Taxonomy" id="461633"/>
    <lineage>
        <taxon>Eukaryota</taxon>
        <taxon>Viridiplantae</taxon>
        <taxon>Streptophyta</taxon>
        <taxon>Embryophyta</taxon>
        <taxon>Tracheophyta</taxon>
        <taxon>Spermatophyta</taxon>
        <taxon>Magnoliopsida</taxon>
        <taxon>Ranunculales</taxon>
        <taxon>Menispermaceae</taxon>
        <taxon>Menispermoideae</taxon>
        <taxon>Cissampelideae</taxon>
        <taxon>Stephania</taxon>
    </lineage>
</organism>
<dbReference type="Proteomes" id="UP001417504">
    <property type="component" value="Unassembled WGS sequence"/>
</dbReference>
<reference evidence="1 2" key="1">
    <citation type="submission" date="2024-01" db="EMBL/GenBank/DDBJ databases">
        <title>Genome assemblies of Stephania.</title>
        <authorList>
            <person name="Yang L."/>
        </authorList>
    </citation>
    <scope>NUCLEOTIDE SEQUENCE [LARGE SCALE GENOMIC DNA]</scope>
    <source>
        <strain evidence="1">QJT</strain>
        <tissue evidence="1">Leaf</tissue>
    </source>
</reference>
<sequence length="52" mass="6334">MISKPELGIRKRSFRGVQKEYQIWLSRSLTRRFRNSRHSHRIMEQSSIDAME</sequence>
<proteinExistence type="predicted"/>
<protein>
    <submittedName>
        <fullName evidence="1">Uncharacterized protein</fullName>
    </submittedName>
</protein>
<comment type="caution">
    <text evidence="1">The sequence shown here is derived from an EMBL/GenBank/DDBJ whole genome shotgun (WGS) entry which is preliminary data.</text>
</comment>
<evidence type="ECO:0000313" key="1">
    <source>
        <dbReference type="EMBL" id="KAK9108819.1"/>
    </source>
</evidence>
<dbReference type="EMBL" id="JBBNAE010000007">
    <property type="protein sequence ID" value="KAK9108819.1"/>
    <property type="molecule type" value="Genomic_DNA"/>
</dbReference>
<evidence type="ECO:0000313" key="2">
    <source>
        <dbReference type="Proteomes" id="UP001417504"/>
    </source>
</evidence>
<dbReference type="AlphaFoldDB" id="A0AAP0NJ70"/>
<keyword evidence="2" id="KW-1185">Reference proteome</keyword>
<accession>A0AAP0NJ70</accession>
<name>A0AAP0NJ70_9MAGN</name>
<gene>
    <name evidence="1" type="ORF">Sjap_016879</name>
</gene>